<organism evidence="1 2">
    <name type="scientific">Microbacterium phage PineapplePizza</name>
    <dbReference type="NCBI Taxonomy" id="2927268"/>
    <lineage>
        <taxon>Viruses</taxon>
        <taxon>Duplodnaviria</taxon>
        <taxon>Heunggongvirae</taxon>
        <taxon>Uroviricota</taxon>
        <taxon>Caudoviricetes</taxon>
        <taxon>Amherstvirus</taxon>
        <taxon>Amherstvirus pineapplepizza</taxon>
    </lineage>
</organism>
<dbReference type="GeneID" id="80019624"/>
<dbReference type="RefSeq" id="YP_010755017.1">
    <property type="nucleotide sequence ID" value="NC_073467.1"/>
</dbReference>
<name>A0A976U7J0_9CAUD</name>
<dbReference type="EMBL" id="ON724010">
    <property type="protein sequence ID" value="UVF60417.1"/>
    <property type="molecule type" value="Genomic_DNA"/>
</dbReference>
<gene>
    <name evidence="1" type="primary">9</name>
    <name evidence="1" type="ORF">SEA_PINEAPPLEPIZZA_9</name>
</gene>
<protein>
    <submittedName>
        <fullName evidence="1">Tail knob protein</fullName>
    </submittedName>
</protein>
<sequence length="692" mass="76736">MSFSSEFSYSTWTPNTDITMCNVPWSNSMKDIVEFPNRAALDNYLSNTPNAFTMRYTNKARANEPIQIDMLYNDVLKYNYVRATNNVQSAIVGDRRMTYYYWILGAREISTHTTELVLQLDVWSTFFTEVDFGSCFVEQGHWGVANEKAFDNFGRDWLTVDEGLDYGREYRTMKSNHDRIMSVDPDGNTSGYNILVATTIDFEADLGADYKTSKVPTAKGSVITGLPSGVSYYVFPGLEQFLTFMTHFSDKGWATSGIVSITAIPQLGFWINDWWNAEPVIPSPGFLQVRKAPRIKIPPRDEIGYGNWRTALLNTIEPRYRKFLKFMTSPYCIVELTTMQGQPVILKPEAWQSANADYRKMISIVPPGQRVVAYPIGYNRGQEQPNSDDGDDGGEWLDAATTISGFPSFAAVNNAASAVLAGSQGGLAFAQQAADWGLQKSLEANNVSYDQASSGIDLASSLTAMQNKYLQQGANVDNAMTGIGAAVNGTRDLGNVQLGSFLTGGVDAMMQTAATNNRVEQAMNQNMEASKLTGTNAEYLRDSNKKLGDWGTRGDYALSEAAILAKTRDISMTPPYALGQVGGDLFNLANVSLGIHLRFKMIDPGAIRRIGEHWIRFGYKIHHRMNLDRLQVMSHFTYWKVSEVYLKGTNIPEGFKNVLIGMLGKGVTVWRNPDDIGNIDMGINTPLEGISA</sequence>
<reference evidence="1" key="1">
    <citation type="submission" date="2022-06" db="EMBL/GenBank/DDBJ databases">
        <authorList>
            <person name="Butura J."/>
            <person name="LaBianca K."/>
            <person name="McKnight A."/>
            <person name="Pan K."/>
            <person name="Whelan S."/>
            <person name="Laramee A."/>
            <person name="Rocheleau J.M."/>
            <person name="Chien P."/>
            <person name="Garlena R.A."/>
            <person name="Russell D.A."/>
            <person name="Jacobs-Sera D."/>
            <person name="Hatfull G.F."/>
        </authorList>
    </citation>
    <scope>NUCLEOTIDE SEQUENCE</scope>
</reference>
<keyword evidence="2" id="KW-1185">Reference proteome</keyword>
<accession>A0A976U7J0</accession>
<dbReference type="KEGG" id="vg:80019624"/>
<dbReference type="Proteomes" id="UP001059969">
    <property type="component" value="Segment"/>
</dbReference>
<evidence type="ECO:0000313" key="2">
    <source>
        <dbReference type="Proteomes" id="UP001059969"/>
    </source>
</evidence>
<evidence type="ECO:0000313" key="1">
    <source>
        <dbReference type="EMBL" id="UVF60417.1"/>
    </source>
</evidence>
<proteinExistence type="predicted"/>